<dbReference type="InterPro" id="IPR013931">
    <property type="entry name" value="Svf1-like_N"/>
</dbReference>
<dbReference type="Proteomes" id="UP000717696">
    <property type="component" value="Unassembled WGS sequence"/>
</dbReference>
<comment type="similarity">
    <text evidence="2">Belongs to the SVF1 family.</text>
</comment>
<evidence type="ECO:0000256" key="3">
    <source>
        <dbReference type="ARBA" id="ARBA00022490"/>
    </source>
</evidence>
<feature type="domain" description="Svf1-like C-terminal" evidence="5">
    <location>
        <begin position="239"/>
        <end position="400"/>
    </location>
</feature>
<dbReference type="InterPro" id="IPR051385">
    <property type="entry name" value="Ceramide-binding_SVF1"/>
</dbReference>
<dbReference type="AlphaFoldDB" id="A0A9P9FAP8"/>
<dbReference type="GO" id="GO:0006979">
    <property type="term" value="P:response to oxidative stress"/>
    <property type="evidence" value="ECO:0007669"/>
    <property type="project" value="InterPro"/>
</dbReference>
<reference evidence="6" key="1">
    <citation type="journal article" date="2021" name="Nat. Commun.">
        <title>Genetic determinants of endophytism in the Arabidopsis root mycobiome.</title>
        <authorList>
            <person name="Mesny F."/>
            <person name="Miyauchi S."/>
            <person name="Thiergart T."/>
            <person name="Pickel B."/>
            <person name="Atanasova L."/>
            <person name="Karlsson M."/>
            <person name="Huettel B."/>
            <person name="Barry K.W."/>
            <person name="Haridas S."/>
            <person name="Chen C."/>
            <person name="Bauer D."/>
            <person name="Andreopoulos W."/>
            <person name="Pangilinan J."/>
            <person name="LaButti K."/>
            <person name="Riley R."/>
            <person name="Lipzen A."/>
            <person name="Clum A."/>
            <person name="Drula E."/>
            <person name="Henrissat B."/>
            <person name="Kohler A."/>
            <person name="Grigoriev I.V."/>
            <person name="Martin F.M."/>
            <person name="Hacquard S."/>
        </authorList>
    </citation>
    <scope>NUCLEOTIDE SEQUENCE</scope>
    <source>
        <strain evidence="6">MPI-CAGE-AT-0021</strain>
    </source>
</reference>
<dbReference type="Pfam" id="PF08622">
    <property type="entry name" value="Svf1"/>
    <property type="match status" value="1"/>
</dbReference>
<keyword evidence="7" id="KW-1185">Reference proteome</keyword>
<sequence>MASLNGMSFIFERKFGLLGEYADVKISFPRIAYVAGTQEPVYGPTAIRSVAEEAEKTPFTELKRDDLAWRAMESTSVETQIFYVNSTSGHIVFVEVIYSNVAGFHTTCQFICKIFYPGQSQPHLWSSTPLSNIEVSEDRTCFYADDCAVELSDDGTYYTIKSINDERAVVNLKVSRITPGFYAGTTGTTLFGTDLENPWGSVRHTFWPRCVSEGTISTPDGVLEFDKGQAAFIHALQGMKPHHAAATWNFVNFQGPTYSAIMMEFTTPPSYGSTVVNVGCIAKDDEIVAAGCKNSATHTVTREDPINGWPEPTEVRYSWSGTNKDGKSIEGVIEGPTGEREDLVDIMAEVPGFVKSIIAGAAGTKPYIYQFRPDLSLKLKIGDEEIIEKGTAYTEATFVSDLGSAES</sequence>
<evidence type="ECO:0000259" key="5">
    <source>
        <dbReference type="Pfam" id="PF17187"/>
    </source>
</evidence>
<dbReference type="OrthoDB" id="2590239at2759"/>
<gene>
    <name evidence="6" type="ORF">B0J13DRAFT_541420</name>
</gene>
<dbReference type="InterPro" id="IPR033394">
    <property type="entry name" value="Svf1-like_C"/>
</dbReference>
<accession>A0A9P9FAP8</accession>
<keyword evidence="3" id="KW-0963">Cytoplasm</keyword>
<evidence type="ECO:0000256" key="2">
    <source>
        <dbReference type="ARBA" id="ARBA00009069"/>
    </source>
</evidence>
<protein>
    <submittedName>
        <fullName evidence="6">Oxidative stress survival, Svf1-like protein</fullName>
    </submittedName>
</protein>
<comment type="caution">
    <text evidence="6">The sequence shown here is derived from an EMBL/GenBank/DDBJ whole genome shotgun (WGS) entry which is preliminary data.</text>
</comment>
<evidence type="ECO:0000259" key="4">
    <source>
        <dbReference type="Pfam" id="PF08622"/>
    </source>
</evidence>
<dbReference type="PANTHER" id="PTHR47107:SF1">
    <property type="entry name" value="CERAMIDE-BINDING PROTEIN SVF1-RELATED"/>
    <property type="match status" value="1"/>
</dbReference>
<name>A0A9P9FAP8_9HYPO</name>
<dbReference type="EMBL" id="JAGMUU010000003">
    <property type="protein sequence ID" value="KAH7157259.1"/>
    <property type="molecule type" value="Genomic_DNA"/>
</dbReference>
<evidence type="ECO:0000313" key="6">
    <source>
        <dbReference type="EMBL" id="KAH7157259.1"/>
    </source>
</evidence>
<evidence type="ECO:0000313" key="7">
    <source>
        <dbReference type="Proteomes" id="UP000717696"/>
    </source>
</evidence>
<evidence type="ECO:0000256" key="1">
    <source>
        <dbReference type="ARBA" id="ARBA00004496"/>
    </source>
</evidence>
<dbReference type="PANTHER" id="PTHR47107">
    <property type="entry name" value="SVF1-LIKE PROTEIN YDR222W-RELATED"/>
    <property type="match status" value="1"/>
</dbReference>
<dbReference type="Pfam" id="PF17187">
    <property type="entry name" value="Svf1_C"/>
    <property type="match status" value="1"/>
</dbReference>
<comment type="subcellular location">
    <subcellularLocation>
        <location evidence="1">Cytoplasm</location>
    </subcellularLocation>
</comment>
<proteinExistence type="inferred from homology"/>
<organism evidence="6 7">
    <name type="scientific">Dactylonectria estremocensis</name>
    <dbReference type="NCBI Taxonomy" id="1079267"/>
    <lineage>
        <taxon>Eukaryota</taxon>
        <taxon>Fungi</taxon>
        <taxon>Dikarya</taxon>
        <taxon>Ascomycota</taxon>
        <taxon>Pezizomycotina</taxon>
        <taxon>Sordariomycetes</taxon>
        <taxon>Hypocreomycetidae</taxon>
        <taxon>Hypocreales</taxon>
        <taxon>Nectriaceae</taxon>
        <taxon>Dactylonectria</taxon>
    </lineage>
</organism>
<feature type="domain" description="Svf1-like N-terminal" evidence="4">
    <location>
        <begin position="77"/>
        <end position="237"/>
    </location>
</feature>
<dbReference type="GO" id="GO:0005737">
    <property type="term" value="C:cytoplasm"/>
    <property type="evidence" value="ECO:0007669"/>
    <property type="project" value="UniProtKB-SubCell"/>
</dbReference>
<dbReference type="SUPFAM" id="SSF159245">
    <property type="entry name" value="AttH-like"/>
    <property type="match status" value="1"/>
</dbReference>